<dbReference type="RefSeq" id="WP_147123494.1">
    <property type="nucleotide sequence ID" value="NZ_VOPY01000003.1"/>
</dbReference>
<name>A0A5C6U762_9SPHN</name>
<reference evidence="1 2" key="1">
    <citation type="submission" date="2019-08" db="EMBL/GenBank/DDBJ databases">
        <title>Sphingorhabdus soil sp. nov., isolated from arctic soil.</title>
        <authorList>
            <person name="Liu Y."/>
        </authorList>
    </citation>
    <scope>NUCLEOTIDE SEQUENCE [LARGE SCALE GENOMIC DNA]</scope>
    <source>
        <strain evidence="1 2">D-2Q-5-6</strain>
    </source>
</reference>
<dbReference type="EMBL" id="VOPY01000003">
    <property type="protein sequence ID" value="TXC68260.1"/>
    <property type="molecule type" value="Genomic_DNA"/>
</dbReference>
<evidence type="ECO:0000313" key="2">
    <source>
        <dbReference type="Proteomes" id="UP000321129"/>
    </source>
</evidence>
<dbReference type="Proteomes" id="UP000321129">
    <property type="component" value="Unassembled WGS sequence"/>
</dbReference>
<protein>
    <submittedName>
        <fullName evidence="1">Uncharacterized protein</fullName>
    </submittedName>
</protein>
<evidence type="ECO:0000313" key="1">
    <source>
        <dbReference type="EMBL" id="TXC68260.1"/>
    </source>
</evidence>
<comment type="caution">
    <text evidence="1">The sequence shown here is derived from an EMBL/GenBank/DDBJ whole genome shotgun (WGS) entry which is preliminary data.</text>
</comment>
<organism evidence="1 2">
    <name type="scientific">Flavisphingopyxis soli</name>
    <dbReference type="NCBI Taxonomy" id="2601267"/>
    <lineage>
        <taxon>Bacteria</taxon>
        <taxon>Pseudomonadati</taxon>
        <taxon>Pseudomonadota</taxon>
        <taxon>Alphaproteobacteria</taxon>
        <taxon>Sphingomonadales</taxon>
        <taxon>Sphingopyxidaceae</taxon>
        <taxon>Flavisphingopyxis</taxon>
    </lineage>
</organism>
<dbReference type="AlphaFoldDB" id="A0A5C6U762"/>
<accession>A0A5C6U762</accession>
<proteinExistence type="predicted"/>
<keyword evidence="2" id="KW-1185">Reference proteome</keyword>
<gene>
    <name evidence="1" type="ORF">FSZ31_11280</name>
</gene>
<sequence>MALLLMIVKKEAVMLKVMPNSEKHSVSVRPRKRFIVSTSSVDARIDTIIPPARSRKASFRKSDVWRAISAAQKGGVAVSEMEIGNDGSIRLKFVGVHPDTGEQASDNEFDKWSDKL</sequence>